<evidence type="ECO:0000256" key="4">
    <source>
        <dbReference type="ARBA" id="ARBA00022723"/>
    </source>
</evidence>
<keyword evidence="5 8" id="KW-0378">Hydrolase</keyword>
<dbReference type="Gene3D" id="3.40.50.880">
    <property type="match status" value="1"/>
</dbReference>
<feature type="binding site" evidence="11">
    <location>
        <position position="153"/>
    </location>
    <ligand>
        <name>Zn(2+)</name>
        <dbReference type="ChEBI" id="CHEBI:29105"/>
    </ligand>
</feature>
<dbReference type="InterPro" id="IPR029062">
    <property type="entry name" value="Class_I_gatase-like"/>
</dbReference>
<dbReference type="EMBL" id="FOMT01000006">
    <property type="protein sequence ID" value="SFF20751.1"/>
    <property type="molecule type" value="Genomic_DNA"/>
</dbReference>
<protein>
    <recommendedName>
        <fullName evidence="3 8">Beta-galactosidase</fullName>
        <shortName evidence="8">Beta-gal</shortName>
        <ecNumber evidence="3 8">3.2.1.23</ecNumber>
    </recommendedName>
</protein>
<dbReference type="GO" id="GO:0046872">
    <property type="term" value="F:metal ion binding"/>
    <property type="evidence" value="ECO:0007669"/>
    <property type="project" value="UniProtKB-KW"/>
</dbReference>
<evidence type="ECO:0000256" key="5">
    <source>
        <dbReference type="ARBA" id="ARBA00022801"/>
    </source>
</evidence>
<evidence type="ECO:0000256" key="1">
    <source>
        <dbReference type="ARBA" id="ARBA00001412"/>
    </source>
</evidence>
<proteinExistence type="inferred from homology"/>
<dbReference type="EC" id="3.2.1.23" evidence="3 8"/>
<evidence type="ECO:0000256" key="6">
    <source>
        <dbReference type="ARBA" id="ARBA00022833"/>
    </source>
</evidence>
<feature type="binding site" evidence="11">
    <location>
        <position position="151"/>
    </location>
    <ligand>
        <name>Zn(2+)</name>
        <dbReference type="ChEBI" id="CHEBI:29105"/>
    </ligand>
</feature>
<dbReference type="PIRSF" id="PIRSF001084">
    <property type="entry name" value="B-galactosidase"/>
    <property type="match status" value="1"/>
</dbReference>
<dbReference type="InterPro" id="IPR013738">
    <property type="entry name" value="Beta_galactosidase_Trimer"/>
</dbReference>
<dbReference type="PANTHER" id="PTHR36447:SF2">
    <property type="entry name" value="BETA-GALACTOSIDASE YESZ"/>
    <property type="match status" value="1"/>
</dbReference>
<evidence type="ECO:0000259" key="13">
    <source>
        <dbReference type="Pfam" id="PF08532"/>
    </source>
</evidence>
<sequence length="662" mass="75665">MNFGVCYYPEHWPEERWPLDAKLMRQAGITTVRIGEFSWSKLERREGEYSFEWLDRSLSILASEGIRVVLGTPTATPPKWIMDRHPEIYMRDNKGIVRGFGHRRHYCYNNPDYHVYVRSIVTKMAERYGSNESVIAWQIDNEFGCTDTTRCYCPNCSSAFQQWLEDKYTDIDNLNEQWGTVFWSQIYNAFSEIELPAYTVFPLHNPGMELDFRRFSSDSAVRFQKLQLDIIRSIAPGQPITHNMMGMFNEINDFDLSKELDFTSLDSYPNLMFADKPDPRNAALALDATRGFKQSNFWVMEHQSGPPGGNILFPTPRPGELRKWTYQSVAHGADAILYFRWRTCLFGAEQFWHGLLPHDGIPGRRYEEAARTGEELHRLLPLMEGIGSGAEVAIIRSYENEWIMEIQPQTFEHYYERQLKAYYRYFYNNRIPVDVVSDDCDFETYKLVVLPHYMMAKPGVAEKLERYTAAGGTVVLDIRSGTKLWNNRMDDTTLPGAFRELLGIRITDYGTLRKGESRRIEAADGKHIGQGTVWYDVINCVKAEPIAWYAEDYMAGTPAATRNAVGKGTAYYFGTGADPDCMLSLMGLVCESAGISPIAEVSAPEEVELARRADSAQRFIFAINHAGEEQSLQLAAPMRELISDRVLEGKAVIPAYGVYVFA</sequence>
<dbReference type="PANTHER" id="PTHR36447">
    <property type="entry name" value="BETA-GALACTOSIDASE GANA"/>
    <property type="match status" value="1"/>
</dbReference>
<gene>
    <name evidence="15" type="ORF">SAMN05216378_5463</name>
</gene>
<dbReference type="SUPFAM" id="SSF51445">
    <property type="entry name" value="(Trans)glycosidases"/>
    <property type="match status" value="1"/>
</dbReference>
<evidence type="ECO:0000256" key="3">
    <source>
        <dbReference type="ARBA" id="ARBA00012756"/>
    </source>
</evidence>
<dbReference type="GO" id="GO:0009341">
    <property type="term" value="C:beta-galactosidase complex"/>
    <property type="evidence" value="ECO:0007669"/>
    <property type="project" value="InterPro"/>
</dbReference>
<dbReference type="InterPro" id="IPR013529">
    <property type="entry name" value="Glyco_hydro_42_N"/>
</dbReference>
<feature type="domain" description="Glycoside hydrolase family 42 N-terminal" evidence="12">
    <location>
        <begin position="6"/>
        <end position="378"/>
    </location>
</feature>
<dbReference type="CDD" id="cd03143">
    <property type="entry name" value="A4_beta-galactosidase_middle_domain"/>
    <property type="match status" value="1"/>
</dbReference>
<feature type="binding site" evidence="10">
    <location>
        <position position="141"/>
    </location>
    <ligand>
        <name>substrate</name>
    </ligand>
</feature>
<dbReference type="RefSeq" id="WP_175533027.1">
    <property type="nucleotide sequence ID" value="NZ_FOMT01000006.1"/>
</dbReference>
<accession>A0A1I2GVZ6</accession>
<feature type="domain" description="Beta-galactosidase trimerisation" evidence="13">
    <location>
        <begin position="390"/>
        <end position="595"/>
    </location>
</feature>
<dbReference type="Gene3D" id="3.20.20.80">
    <property type="entry name" value="Glycosidases"/>
    <property type="match status" value="1"/>
</dbReference>
<dbReference type="Proteomes" id="UP000198855">
    <property type="component" value="Unassembled WGS sequence"/>
</dbReference>
<reference evidence="16" key="1">
    <citation type="submission" date="2016-10" db="EMBL/GenBank/DDBJ databases">
        <authorList>
            <person name="Varghese N."/>
            <person name="Submissions S."/>
        </authorList>
    </citation>
    <scope>NUCLEOTIDE SEQUENCE [LARGE SCALE GENOMIC DNA]</scope>
    <source>
        <strain evidence="16">CGMCC 1.10784</strain>
    </source>
</reference>
<dbReference type="InterPro" id="IPR013780">
    <property type="entry name" value="Glyco_hydro_b"/>
</dbReference>
<keyword evidence="4 11" id="KW-0479">Metal-binding</keyword>
<evidence type="ECO:0000256" key="9">
    <source>
        <dbReference type="PIRSR" id="PIRSR001084-1"/>
    </source>
</evidence>
<dbReference type="InterPro" id="IPR013739">
    <property type="entry name" value="Beta_galactosidase_C"/>
</dbReference>
<dbReference type="SUPFAM" id="SSF52317">
    <property type="entry name" value="Class I glutamine amidotransferase-like"/>
    <property type="match status" value="1"/>
</dbReference>
<comment type="similarity">
    <text evidence="2 8">Belongs to the glycosyl hydrolase 42 family.</text>
</comment>
<dbReference type="Gene3D" id="2.60.40.1180">
    <property type="entry name" value="Golgi alpha-mannosidase II"/>
    <property type="match status" value="1"/>
</dbReference>
<evidence type="ECO:0000313" key="15">
    <source>
        <dbReference type="EMBL" id="SFF20751.1"/>
    </source>
</evidence>
<evidence type="ECO:0000259" key="14">
    <source>
        <dbReference type="Pfam" id="PF08533"/>
    </source>
</evidence>
<evidence type="ECO:0000259" key="12">
    <source>
        <dbReference type="Pfam" id="PF02449"/>
    </source>
</evidence>
<keyword evidence="16" id="KW-1185">Reference proteome</keyword>
<feature type="active site" description="Nucleophile" evidence="9">
    <location>
        <position position="301"/>
    </location>
</feature>
<evidence type="ECO:0000256" key="8">
    <source>
        <dbReference type="PIRNR" id="PIRNR001084"/>
    </source>
</evidence>
<dbReference type="GO" id="GO:0006012">
    <property type="term" value="P:galactose metabolic process"/>
    <property type="evidence" value="ECO:0007669"/>
    <property type="project" value="InterPro"/>
</dbReference>
<comment type="catalytic activity">
    <reaction evidence="1 8">
        <text>Hydrolysis of terminal non-reducing beta-D-galactose residues in beta-D-galactosides.</text>
        <dbReference type="EC" id="3.2.1.23"/>
    </reaction>
</comment>
<evidence type="ECO:0000256" key="7">
    <source>
        <dbReference type="ARBA" id="ARBA00023295"/>
    </source>
</evidence>
<feature type="binding site" evidence="10">
    <location>
        <position position="103"/>
    </location>
    <ligand>
        <name>substrate</name>
    </ligand>
</feature>
<evidence type="ECO:0000256" key="2">
    <source>
        <dbReference type="ARBA" id="ARBA00005940"/>
    </source>
</evidence>
<dbReference type="GO" id="GO:0004565">
    <property type="term" value="F:beta-galactosidase activity"/>
    <property type="evidence" value="ECO:0007669"/>
    <property type="project" value="UniProtKB-EC"/>
</dbReference>
<keyword evidence="6 11" id="KW-0862">Zinc</keyword>
<dbReference type="STRING" id="1045775.SAMN05216378_5463"/>
<evidence type="ECO:0000256" key="11">
    <source>
        <dbReference type="PIRSR" id="PIRSR001084-3"/>
    </source>
</evidence>
<dbReference type="InterPro" id="IPR003476">
    <property type="entry name" value="Glyco_hydro_42"/>
</dbReference>
<feature type="domain" description="Beta-galactosidase C-terminal" evidence="14">
    <location>
        <begin position="607"/>
        <end position="660"/>
    </location>
</feature>
<organism evidence="15 16">
    <name type="scientific">Paenibacillus catalpae</name>
    <dbReference type="NCBI Taxonomy" id="1045775"/>
    <lineage>
        <taxon>Bacteria</taxon>
        <taxon>Bacillati</taxon>
        <taxon>Bacillota</taxon>
        <taxon>Bacilli</taxon>
        <taxon>Bacillales</taxon>
        <taxon>Paenibacillaceae</taxon>
        <taxon>Paenibacillus</taxon>
    </lineage>
</organism>
<feature type="binding site" evidence="11">
    <location>
        <position position="107"/>
    </location>
    <ligand>
        <name>Zn(2+)</name>
        <dbReference type="ChEBI" id="CHEBI:29105"/>
    </ligand>
</feature>
<dbReference type="Pfam" id="PF08533">
    <property type="entry name" value="Glyco_hydro_42C"/>
    <property type="match status" value="1"/>
</dbReference>
<evidence type="ECO:0000256" key="10">
    <source>
        <dbReference type="PIRSR" id="PIRSR001084-2"/>
    </source>
</evidence>
<dbReference type="InterPro" id="IPR017853">
    <property type="entry name" value="GH"/>
</dbReference>
<dbReference type="Pfam" id="PF08532">
    <property type="entry name" value="Glyco_hydro_42M"/>
    <property type="match status" value="1"/>
</dbReference>
<keyword evidence="7 8" id="KW-0326">Glycosidase</keyword>
<name>A0A1I2GVZ6_9BACL</name>
<dbReference type="AlphaFoldDB" id="A0A1I2GVZ6"/>
<feature type="active site" description="Proton donor" evidence="9">
    <location>
        <position position="142"/>
    </location>
</feature>
<dbReference type="Pfam" id="PF02449">
    <property type="entry name" value="Glyco_hydro_42"/>
    <property type="match status" value="1"/>
</dbReference>
<feature type="binding site" evidence="11">
    <location>
        <position position="156"/>
    </location>
    <ligand>
        <name>Zn(2+)</name>
        <dbReference type="ChEBI" id="CHEBI:29105"/>
    </ligand>
</feature>
<evidence type="ECO:0000313" key="16">
    <source>
        <dbReference type="Proteomes" id="UP000198855"/>
    </source>
</evidence>